<dbReference type="GO" id="GO:0004497">
    <property type="term" value="F:monooxygenase activity"/>
    <property type="evidence" value="ECO:0007669"/>
    <property type="project" value="UniProtKB-KW"/>
</dbReference>
<dbReference type="Gene3D" id="3.50.50.60">
    <property type="entry name" value="FAD/NAD(P)-binding domain"/>
    <property type="match status" value="1"/>
</dbReference>
<evidence type="ECO:0000313" key="5">
    <source>
        <dbReference type="Proteomes" id="UP000825799"/>
    </source>
</evidence>
<dbReference type="PRINTS" id="PR00420">
    <property type="entry name" value="RNGMNOXGNASE"/>
</dbReference>
<dbReference type="InterPro" id="IPR036188">
    <property type="entry name" value="FAD/NAD-bd_sf"/>
</dbReference>
<reference evidence="4 5" key="1">
    <citation type="submission" date="2021-08" db="EMBL/GenBank/DDBJ databases">
        <title>Devosia salina sp. nov., isolated from the South China Sea sediment.</title>
        <authorList>
            <person name="Zhou Z."/>
        </authorList>
    </citation>
    <scope>NUCLEOTIDE SEQUENCE [LARGE SCALE GENOMIC DNA]</scope>
    <source>
        <strain evidence="4 5">SCS-3</strain>
    </source>
</reference>
<gene>
    <name evidence="4" type="ORF">K1X15_16205</name>
</gene>
<dbReference type="SUPFAM" id="SSF51905">
    <property type="entry name" value="FAD/NAD(P)-binding domain"/>
    <property type="match status" value="1"/>
</dbReference>
<protein>
    <submittedName>
        <fullName evidence="4">FAD-dependent monooxygenase</fullName>
    </submittedName>
</protein>
<dbReference type="PANTHER" id="PTHR13789:SF309">
    <property type="entry name" value="PUTATIVE (AFU_ORTHOLOGUE AFUA_6G14510)-RELATED"/>
    <property type="match status" value="1"/>
</dbReference>
<dbReference type="RefSeq" id="WP_220304632.1">
    <property type="nucleotide sequence ID" value="NZ_CP080590.1"/>
</dbReference>
<keyword evidence="1" id="KW-0560">Oxidoreductase</keyword>
<name>A0ABX8WDS1_9HYPH</name>
<evidence type="ECO:0000256" key="2">
    <source>
        <dbReference type="ARBA" id="ARBA00023033"/>
    </source>
</evidence>
<sequence length="409" mass="43388">MSSFAPSPASLKSQPAIAICGGGIGGLATALALHQAGFRAVVFEKADAGQLRSEGLFLTLAPNGINALRALGLAETVLAAGLQTNGLAIYNERGRLLTIVDYATHAQSFGAASVTIGRGALAGILLDAAVAAGMEIRHGHAIDKARETDGGVELTVAGTIEHFAIALACDGIRSRMRQHIFPDLPQPVYSGQIGTGGIIDIPDIAPTDGLMRMTFGRKAFFGYIKAPGRPVHWFNSFPTRQASAASVQDPAAFGSQLRAMHADDPLDNAAILASAGPIARNYPIYDMPELARWHSDRVLLMGDAAHAVAPHSGQGASMAIEDAIVLAACLAAEHNSVEAFARFQRLRRDRVARAIRLGRASGSQKLAQNWFELKLRDMILPIVMPMAARMQSALFSFRVDQHPLATPHQ</sequence>
<keyword evidence="5" id="KW-1185">Reference proteome</keyword>
<dbReference type="PANTHER" id="PTHR13789">
    <property type="entry name" value="MONOOXYGENASE"/>
    <property type="match status" value="1"/>
</dbReference>
<evidence type="ECO:0000313" key="4">
    <source>
        <dbReference type="EMBL" id="QYO76141.1"/>
    </source>
</evidence>
<evidence type="ECO:0000256" key="1">
    <source>
        <dbReference type="ARBA" id="ARBA00023002"/>
    </source>
</evidence>
<dbReference type="InterPro" id="IPR050493">
    <property type="entry name" value="FAD-dep_Monooxygenase_BioMet"/>
</dbReference>
<dbReference type="EMBL" id="CP080590">
    <property type="protein sequence ID" value="QYO76141.1"/>
    <property type="molecule type" value="Genomic_DNA"/>
</dbReference>
<dbReference type="Proteomes" id="UP000825799">
    <property type="component" value="Chromosome"/>
</dbReference>
<proteinExistence type="predicted"/>
<dbReference type="InterPro" id="IPR002938">
    <property type="entry name" value="FAD-bd"/>
</dbReference>
<evidence type="ECO:0000259" key="3">
    <source>
        <dbReference type="Pfam" id="PF01494"/>
    </source>
</evidence>
<accession>A0ABX8WDS1</accession>
<keyword evidence="2 4" id="KW-0503">Monooxygenase</keyword>
<feature type="domain" description="FAD-binding" evidence="3">
    <location>
        <begin position="17"/>
        <end position="354"/>
    </location>
</feature>
<organism evidence="4 5">
    <name type="scientific">Devosia salina</name>
    <dbReference type="NCBI Taxonomy" id="2860336"/>
    <lineage>
        <taxon>Bacteria</taxon>
        <taxon>Pseudomonadati</taxon>
        <taxon>Pseudomonadota</taxon>
        <taxon>Alphaproteobacteria</taxon>
        <taxon>Hyphomicrobiales</taxon>
        <taxon>Devosiaceae</taxon>
        <taxon>Devosia</taxon>
    </lineage>
</organism>
<dbReference type="Pfam" id="PF01494">
    <property type="entry name" value="FAD_binding_3"/>
    <property type="match status" value="1"/>
</dbReference>